<dbReference type="Gene3D" id="3.20.20.80">
    <property type="entry name" value="Glycosidases"/>
    <property type="match status" value="1"/>
</dbReference>
<accession>A0A4R6V3N3</accession>
<dbReference type="SUPFAM" id="SSF74650">
    <property type="entry name" value="Galactose mutarotase-like"/>
    <property type="match status" value="1"/>
</dbReference>
<dbReference type="Gene3D" id="2.60.40.1180">
    <property type="entry name" value="Golgi alpha-mannosidase II"/>
    <property type="match status" value="1"/>
</dbReference>
<dbReference type="GO" id="GO:0005975">
    <property type="term" value="P:carbohydrate metabolic process"/>
    <property type="evidence" value="ECO:0007669"/>
    <property type="project" value="InterPro"/>
</dbReference>
<comment type="caution">
    <text evidence="6">The sequence shown here is derived from an EMBL/GenBank/DDBJ whole genome shotgun (WGS) entry which is preliminary data.</text>
</comment>
<dbReference type="CDD" id="cd06593">
    <property type="entry name" value="GH31_xylosidase_YicI"/>
    <property type="match status" value="1"/>
</dbReference>
<name>A0A4R6V3N3_9ACTN</name>
<evidence type="ECO:0000256" key="2">
    <source>
        <dbReference type="RuleBase" id="RU361185"/>
    </source>
</evidence>
<proteinExistence type="inferred from homology"/>
<dbReference type="GO" id="GO:0004553">
    <property type="term" value="F:hydrolase activity, hydrolyzing O-glycosyl compounds"/>
    <property type="evidence" value="ECO:0007669"/>
    <property type="project" value="InterPro"/>
</dbReference>
<evidence type="ECO:0000313" key="7">
    <source>
        <dbReference type="Proteomes" id="UP000295281"/>
    </source>
</evidence>
<dbReference type="EMBL" id="SNYN01000012">
    <property type="protein sequence ID" value="TDQ50774.1"/>
    <property type="molecule type" value="Genomic_DNA"/>
</dbReference>
<feature type="domain" description="Glycosyl hydrolase family 31 C-terminal" evidence="5">
    <location>
        <begin position="600"/>
        <end position="684"/>
    </location>
</feature>
<reference evidence="6 7" key="1">
    <citation type="submission" date="2019-03" db="EMBL/GenBank/DDBJ databases">
        <title>Genomic Encyclopedia of Type Strains, Phase IV (KMG-IV): sequencing the most valuable type-strain genomes for metagenomic binning, comparative biology and taxonomic classification.</title>
        <authorList>
            <person name="Goeker M."/>
        </authorList>
    </citation>
    <scope>NUCLEOTIDE SEQUENCE [LARGE SCALE GENOMIC DNA]</scope>
    <source>
        <strain evidence="6 7">DSM 46770</strain>
    </source>
</reference>
<dbReference type="Pfam" id="PF01055">
    <property type="entry name" value="Glyco_hydro_31_2nd"/>
    <property type="match status" value="1"/>
</dbReference>
<dbReference type="RefSeq" id="WP_133742249.1">
    <property type="nucleotide sequence ID" value="NZ_SNYN01000012.1"/>
</dbReference>
<keyword evidence="2 6" id="KW-0378">Hydrolase</keyword>
<protein>
    <submittedName>
        <fullName evidence="6">Alpha-D-xyloside xylohydrolase</fullName>
    </submittedName>
</protein>
<keyword evidence="7" id="KW-1185">Reference proteome</keyword>
<evidence type="ECO:0000313" key="6">
    <source>
        <dbReference type="EMBL" id="TDQ50774.1"/>
    </source>
</evidence>
<dbReference type="CDD" id="cd14752">
    <property type="entry name" value="GH31_N"/>
    <property type="match status" value="1"/>
</dbReference>
<gene>
    <name evidence="6" type="ORF">EV190_11279</name>
</gene>
<dbReference type="Pfam" id="PF13802">
    <property type="entry name" value="Gal_mutarotas_2"/>
    <property type="match status" value="1"/>
</dbReference>
<evidence type="ECO:0000259" key="3">
    <source>
        <dbReference type="Pfam" id="PF01055"/>
    </source>
</evidence>
<dbReference type="Proteomes" id="UP000295281">
    <property type="component" value="Unassembled WGS sequence"/>
</dbReference>
<comment type="similarity">
    <text evidence="1 2">Belongs to the glycosyl hydrolase 31 family.</text>
</comment>
<dbReference type="PANTHER" id="PTHR43863:SF2">
    <property type="entry name" value="MALTASE-GLUCOAMYLASE"/>
    <property type="match status" value="1"/>
</dbReference>
<dbReference type="Gene3D" id="2.60.40.1760">
    <property type="entry name" value="glycosyl hydrolase (family 31)"/>
    <property type="match status" value="1"/>
</dbReference>
<sequence length="765" mass="83564">MLYRPPMAPRELFVADPPPLPVPGYGAPGPSSVVRAEPVEVTDRGVELKAVTTSEETLTVRVTASAHGVVRVRLGSGPDAETRAAKAVALVRSDPDAPVEVSADADRIVVATGPLRAEITLDPWHLRFTDDSGRLLTEQDRGHVDISGRLRTLPFGRSTVDGATAYHESLAAAADERFSGLGERFTPLDLRGRRALMWNFDAFGAESDRSYKNVPLYVSSRGYGLLVDTGSPAEFDMGQSTHSCVQVVVPDDLLDYHVIAGPGPREVLNRFNALTSRPALPPKWAFGTWISSGFVRDTQERVMERARTIRERGIPCDVLHLDCYWQAEGHWSDLDWDPRAFPDPARMLADLDAMGFRVCLWINPYVSHRSPHFAEAAERGYFLRDASGGTYVADAWHGSHPAVGIVDFTDPEAAAWYTGRLRPLLEQGVAVFKTDFGEGVPADAVAANGMTGTDLHNVYTLLFNDAVAAVTREVNGHDLVWARSSYLGGQRHSAQWSGDSQCSFPAMAATLRGGLSHGLSGVPFWSHDAGGFNGTPDTDLYVRWAQFGAFSPLVRFHGTTTREPWHFAPEVEAAVVEALRLRYRLMPYLYSAAVESARTGVPLMRALCVDYADDPLSWRAELEYLLGPDLLVAPVCSPEGVRDVYLPPGRWVDHWSGRVHEGGRSVRLHPRLEQVPLFVRLGALVPVAPRAETVPDGPSGPLTLVSWGGLGRRAVIRDVDGDTVVTAVREDATLRVHADGPARITGVEIVPVHGLTPPEQVELHR</sequence>
<dbReference type="GO" id="GO:0030246">
    <property type="term" value="F:carbohydrate binding"/>
    <property type="evidence" value="ECO:0007669"/>
    <property type="project" value="InterPro"/>
</dbReference>
<dbReference type="InterPro" id="IPR048395">
    <property type="entry name" value="Glyco_hydro_31_C"/>
</dbReference>
<keyword evidence="2" id="KW-0326">Glycosidase</keyword>
<evidence type="ECO:0000259" key="4">
    <source>
        <dbReference type="Pfam" id="PF13802"/>
    </source>
</evidence>
<dbReference type="OrthoDB" id="176168at2"/>
<dbReference type="InterPro" id="IPR011013">
    <property type="entry name" value="Gal_mutarotase_sf_dom"/>
</dbReference>
<dbReference type="SUPFAM" id="SSF51445">
    <property type="entry name" value="(Trans)glycosidases"/>
    <property type="match status" value="1"/>
</dbReference>
<dbReference type="InterPro" id="IPR017853">
    <property type="entry name" value="GH"/>
</dbReference>
<feature type="domain" description="Glycoside hydrolase family 31 N-terminal" evidence="4">
    <location>
        <begin position="59"/>
        <end position="236"/>
    </location>
</feature>
<dbReference type="AlphaFoldDB" id="A0A4R6V3N3"/>
<dbReference type="SUPFAM" id="SSF51011">
    <property type="entry name" value="Glycosyl hydrolase domain"/>
    <property type="match status" value="1"/>
</dbReference>
<dbReference type="Pfam" id="PF21365">
    <property type="entry name" value="Glyco_hydro_31_3rd"/>
    <property type="match status" value="1"/>
</dbReference>
<dbReference type="InterPro" id="IPR025887">
    <property type="entry name" value="Glyco_hydro_31_N_dom"/>
</dbReference>
<organism evidence="6 7">
    <name type="scientific">Actinorugispora endophytica</name>
    <dbReference type="NCBI Taxonomy" id="1605990"/>
    <lineage>
        <taxon>Bacteria</taxon>
        <taxon>Bacillati</taxon>
        <taxon>Actinomycetota</taxon>
        <taxon>Actinomycetes</taxon>
        <taxon>Streptosporangiales</taxon>
        <taxon>Nocardiopsidaceae</taxon>
        <taxon>Actinorugispora</taxon>
    </lineage>
</organism>
<evidence type="ECO:0000256" key="1">
    <source>
        <dbReference type="ARBA" id="ARBA00007806"/>
    </source>
</evidence>
<dbReference type="InterPro" id="IPR000322">
    <property type="entry name" value="Glyco_hydro_31_TIM"/>
</dbReference>
<dbReference type="PANTHER" id="PTHR43863">
    <property type="entry name" value="HYDROLASE, PUTATIVE (AFU_ORTHOLOGUE AFUA_1G03140)-RELATED"/>
    <property type="match status" value="1"/>
</dbReference>
<feature type="domain" description="Glycoside hydrolase family 31 TIM barrel" evidence="3">
    <location>
        <begin position="278"/>
        <end position="592"/>
    </location>
</feature>
<dbReference type="InterPro" id="IPR013780">
    <property type="entry name" value="Glyco_hydro_b"/>
</dbReference>
<evidence type="ECO:0000259" key="5">
    <source>
        <dbReference type="Pfam" id="PF21365"/>
    </source>
</evidence>
<dbReference type="InterPro" id="IPR051816">
    <property type="entry name" value="Glycosyl_Hydrolase_31"/>
</dbReference>